<dbReference type="SUPFAM" id="SSF53720">
    <property type="entry name" value="ALDH-like"/>
    <property type="match status" value="1"/>
</dbReference>
<dbReference type="AlphaFoldDB" id="A0A1H0UKR2"/>
<evidence type="ECO:0000256" key="2">
    <source>
        <dbReference type="ARBA" id="ARBA00023002"/>
    </source>
</evidence>
<dbReference type="EC" id="1.2.1.27" evidence="1"/>
<dbReference type="GO" id="GO:0006210">
    <property type="term" value="P:thymine catabolic process"/>
    <property type="evidence" value="ECO:0007669"/>
    <property type="project" value="TreeGrafter"/>
</dbReference>
<dbReference type="InterPro" id="IPR016163">
    <property type="entry name" value="Ald_DH_C"/>
</dbReference>
<dbReference type="FunFam" id="3.40.309.10:FF:000002">
    <property type="entry name" value="Methylmalonate-semialdehyde dehydrogenase (Acylating)"/>
    <property type="match status" value="1"/>
</dbReference>
<evidence type="ECO:0000256" key="1">
    <source>
        <dbReference type="ARBA" id="ARBA00013048"/>
    </source>
</evidence>
<proteinExistence type="predicted"/>
<keyword evidence="3" id="KW-0520">NAD</keyword>
<reference evidence="5 6" key="1">
    <citation type="submission" date="2016-10" db="EMBL/GenBank/DDBJ databases">
        <authorList>
            <person name="de Groot N.N."/>
        </authorList>
    </citation>
    <scope>NUCLEOTIDE SEQUENCE [LARGE SCALE GENOMIC DNA]</scope>
    <source>
        <strain evidence="5 6">DSM 12130</strain>
    </source>
</reference>
<keyword evidence="2" id="KW-0560">Oxidoreductase</keyword>
<feature type="domain" description="Aldehyde dehydrogenase" evidence="4">
    <location>
        <begin position="17"/>
        <end position="481"/>
    </location>
</feature>
<protein>
    <recommendedName>
        <fullName evidence="1">methylmalonate-semialdehyde dehydrogenase (CoA acylating)</fullName>
        <ecNumber evidence="1">1.2.1.27</ecNumber>
    </recommendedName>
</protein>
<dbReference type="EMBL" id="FNJI01000033">
    <property type="protein sequence ID" value="SDP66902.1"/>
    <property type="molecule type" value="Genomic_DNA"/>
</dbReference>
<evidence type="ECO:0000313" key="6">
    <source>
        <dbReference type="Proteomes" id="UP000199073"/>
    </source>
</evidence>
<sequence>MSEQKFTRIKNFINGEWIEETGVEYVPLYNPSTGEAIGEVPLSSEETSLAAVDSSYEAYKEWRALSLSKRMGYLFSMRQAMVDNQEELAVSIAIDQAKHISEARGEVRRVIEIIEAACSIPTLIQGETLDGIAKNINGRVVKQPLGVFGGVAPFNFPALVFGWFIPYAIGVGNTFIFKPSTQSPLFMQKMGDLFNEIGLPKGVINIVHGNRSIPGTWYEHPKMSGVCLVGSTPTAKKMAEACGRGGKRSMLLGGAKNYLVAMEDVNWDLFIENFIHSCYGSAGQRCLAGSIVAAVPEIYDELIERVVEASKKVTVGDAMDPDIYMGPVISAKAKASIENYIKIGIEEGSKLVLDGRNPELPDNNKNGYFVGPTVFTDVTPCRTIAKEEIFGPVVSIMKIRDIDDALQLIREQKFGNGACIFTQNQYYTEKFISEADAGMVGVNVGVCAPHPYLPFGGIKDSHLGTDKVQGKDGIDFFTQNKIATVRVAPPAGVADKRENKDTDKSVRSCVAQ</sequence>
<dbReference type="Gene3D" id="3.40.309.10">
    <property type="entry name" value="Aldehyde Dehydrogenase, Chain A, domain 2"/>
    <property type="match status" value="1"/>
</dbReference>
<organism evidence="5 6">
    <name type="scientific">Desulforhopalus singaporensis</name>
    <dbReference type="NCBI Taxonomy" id="91360"/>
    <lineage>
        <taxon>Bacteria</taxon>
        <taxon>Pseudomonadati</taxon>
        <taxon>Thermodesulfobacteriota</taxon>
        <taxon>Desulfobulbia</taxon>
        <taxon>Desulfobulbales</taxon>
        <taxon>Desulfocapsaceae</taxon>
        <taxon>Desulforhopalus</taxon>
    </lineage>
</organism>
<dbReference type="PANTHER" id="PTHR43866:SF4">
    <property type="entry name" value="MALONATE-SEMIALDEHYDE DEHYDROGENASE"/>
    <property type="match status" value="1"/>
</dbReference>
<dbReference type="NCBIfam" id="TIGR01722">
    <property type="entry name" value="MMSDH"/>
    <property type="match status" value="1"/>
</dbReference>
<evidence type="ECO:0000313" key="5">
    <source>
        <dbReference type="EMBL" id="SDP66902.1"/>
    </source>
</evidence>
<evidence type="ECO:0000259" key="4">
    <source>
        <dbReference type="Pfam" id="PF00171"/>
    </source>
</evidence>
<dbReference type="Gene3D" id="3.40.605.10">
    <property type="entry name" value="Aldehyde Dehydrogenase, Chain A, domain 1"/>
    <property type="match status" value="1"/>
</dbReference>
<accession>A0A1H0UKR2</accession>
<dbReference type="GO" id="GO:0004491">
    <property type="term" value="F:methylmalonate-semialdehyde dehydrogenase (acylating, NAD) activity"/>
    <property type="evidence" value="ECO:0007669"/>
    <property type="project" value="UniProtKB-EC"/>
</dbReference>
<dbReference type="InterPro" id="IPR010061">
    <property type="entry name" value="MeMal-semiAld_DH"/>
</dbReference>
<keyword evidence="6" id="KW-1185">Reference proteome</keyword>
<dbReference type="GO" id="GO:0006574">
    <property type="term" value="P:L-valine catabolic process"/>
    <property type="evidence" value="ECO:0007669"/>
    <property type="project" value="TreeGrafter"/>
</dbReference>
<dbReference type="PANTHER" id="PTHR43866">
    <property type="entry name" value="MALONATE-SEMIALDEHYDE DEHYDROGENASE"/>
    <property type="match status" value="1"/>
</dbReference>
<evidence type="ECO:0000256" key="3">
    <source>
        <dbReference type="ARBA" id="ARBA00023027"/>
    </source>
</evidence>
<dbReference type="InterPro" id="IPR016160">
    <property type="entry name" value="Ald_DH_CS_CYS"/>
</dbReference>
<dbReference type="STRING" id="91360.SAMN05660330_03618"/>
<dbReference type="RefSeq" id="WP_092225397.1">
    <property type="nucleotide sequence ID" value="NZ_FNJI01000033.1"/>
</dbReference>
<dbReference type="PROSITE" id="PS00070">
    <property type="entry name" value="ALDEHYDE_DEHYDR_CYS"/>
    <property type="match status" value="1"/>
</dbReference>
<name>A0A1H0UKR2_9BACT</name>
<dbReference type="Pfam" id="PF00171">
    <property type="entry name" value="Aldedh"/>
    <property type="match status" value="1"/>
</dbReference>
<dbReference type="InterPro" id="IPR016161">
    <property type="entry name" value="Ald_DH/histidinol_DH"/>
</dbReference>
<dbReference type="InterPro" id="IPR016162">
    <property type="entry name" value="Ald_DH_N"/>
</dbReference>
<dbReference type="InterPro" id="IPR015590">
    <property type="entry name" value="Aldehyde_DH_dom"/>
</dbReference>
<gene>
    <name evidence="5" type="ORF">SAMN05660330_03618</name>
</gene>
<dbReference type="Proteomes" id="UP000199073">
    <property type="component" value="Unassembled WGS sequence"/>
</dbReference>
<dbReference type="OrthoDB" id="9762436at2"/>